<comment type="caution">
    <text evidence="1">The sequence shown here is derived from an EMBL/GenBank/DDBJ whole genome shotgun (WGS) entry which is preliminary data.</text>
</comment>
<evidence type="ECO:0000313" key="2">
    <source>
        <dbReference type="Proteomes" id="UP000499080"/>
    </source>
</evidence>
<feature type="non-terminal residue" evidence="1">
    <location>
        <position position="51"/>
    </location>
</feature>
<keyword evidence="2" id="KW-1185">Reference proteome</keyword>
<dbReference type="AlphaFoldDB" id="A0A4Y2W8E2"/>
<organism evidence="1 2">
    <name type="scientific">Araneus ventricosus</name>
    <name type="common">Orbweaver spider</name>
    <name type="synonym">Epeira ventricosa</name>
    <dbReference type="NCBI Taxonomy" id="182803"/>
    <lineage>
        <taxon>Eukaryota</taxon>
        <taxon>Metazoa</taxon>
        <taxon>Ecdysozoa</taxon>
        <taxon>Arthropoda</taxon>
        <taxon>Chelicerata</taxon>
        <taxon>Arachnida</taxon>
        <taxon>Araneae</taxon>
        <taxon>Araneomorphae</taxon>
        <taxon>Entelegynae</taxon>
        <taxon>Araneoidea</taxon>
        <taxon>Araneidae</taxon>
        <taxon>Araneus</taxon>
    </lineage>
</organism>
<dbReference type="Proteomes" id="UP000499080">
    <property type="component" value="Unassembled WGS sequence"/>
</dbReference>
<dbReference type="EMBL" id="BGPR01056285">
    <property type="protein sequence ID" value="GBO32798.1"/>
    <property type="molecule type" value="Genomic_DNA"/>
</dbReference>
<gene>
    <name evidence="1" type="ORF">AVEN_55929_1</name>
</gene>
<sequence length="51" mass="5640">MHQALPKEVMPVIGDEANTVTPLLLYPSGKRELSYLSGDFSSAYSAESYFE</sequence>
<evidence type="ECO:0000313" key="1">
    <source>
        <dbReference type="EMBL" id="GBO32798.1"/>
    </source>
</evidence>
<proteinExistence type="predicted"/>
<name>A0A4Y2W8E2_ARAVE</name>
<protein>
    <submittedName>
        <fullName evidence="1">Uncharacterized protein</fullName>
    </submittedName>
</protein>
<reference evidence="1 2" key="1">
    <citation type="journal article" date="2019" name="Sci. Rep.">
        <title>Orb-weaving spider Araneus ventricosus genome elucidates the spidroin gene catalogue.</title>
        <authorList>
            <person name="Kono N."/>
            <person name="Nakamura H."/>
            <person name="Ohtoshi R."/>
            <person name="Moran D.A.P."/>
            <person name="Shinohara A."/>
            <person name="Yoshida Y."/>
            <person name="Fujiwara M."/>
            <person name="Mori M."/>
            <person name="Tomita M."/>
            <person name="Arakawa K."/>
        </authorList>
    </citation>
    <scope>NUCLEOTIDE SEQUENCE [LARGE SCALE GENOMIC DNA]</scope>
</reference>
<accession>A0A4Y2W8E2</accession>